<protein>
    <recommendedName>
        <fullName evidence="3">ACT domain-containing protein</fullName>
    </recommendedName>
</protein>
<dbReference type="InterPro" id="IPR002912">
    <property type="entry name" value="ACT_dom"/>
</dbReference>
<keyword evidence="2" id="KW-0539">Nucleus</keyword>
<evidence type="ECO:0000256" key="1">
    <source>
        <dbReference type="ARBA" id="ARBA00004123"/>
    </source>
</evidence>
<dbReference type="OrthoDB" id="1057417at2759"/>
<dbReference type="InterPro" id="IPR051358">
    <property type="entry name" value="TF_AMS/ICE1/BHLH6-like"/>
</dbReference>
<comment type="caution">
    <text evidence="5">The sequence shown here is derived from an EMBL/GenBank/DDBJ whole genome shotgun (WGS) entry which is preliminary data.</text>
</comment>
<dbReference type="PROSITE" id="PS51671">
    <property type="entry name" value="ACT"/>
    <property type="match status" value="1"/>
</dbReference>
<dbReference type="InterPro" id="IPR054502">
    <property type="entry name" value="bHLH-TF_ACT-like_plant"/>
</dbReference>
<accession>A0A438HH46</accession>
<evidence type="ECO:0000313" key="4">
    <source>
        <dbReference type="EMBL" id="RVW31896.1"/>
    </source>
</evidence>
<dbReference type="EMBL" id="QGNW01000223">
    <property type="protein sequence ID" value="RVW83791.1"/>
    <property type="molecule type" value="Genomic_DNA"/>
</dbReference>
<dbReference type="Pfam" id="PF22754">
    <property type="entry name" value="bHLH-TF_ACT-like_plant"/>
    <property type="match status" value="1"/>
</dbReference>
<organism evidence="5 6">
    <name type="scientific">Vitis vinifera</name>
    <name type="common">Grape</name>
    <dbReference type="NCBI Taxonomy" id="29760"/>
    <lineage>
        <taxon>Eukaryota</taxon>
        <taxon>Viridiplantae</taxon>
        <taxon>Streptophyta</taxon>
        <taxon>Embryophyta</taxon>
        <taxon>Tracheophyta</taxon>
        <taxon>Spermatophyta</taxon>
        <taxon>Magnoliopsida</taxon>
        <taxon>eudicotyledons</taxon>
        <taxon>Gunneridae</taxon>
        <taxon>Pentapetalae</taxon>
        <taxon>rosids</taxon>
        <taxon>Vitales</taxon>
        <taxon>Vitaceae</taxon>
        <taxon>Viteae</taxon>
        <taxon>Vitis</taxon>
    </lineage>
</organism>
<evidence type="ECO:0000259" key="3">
    <source>
        <dbReference type="PROSITE" id="PS51671"/>
    </source>
</evidence>
<name>A0A438HH46_VITVI</name>
<dbReference type="AlphaFoldDB" id="A0A438HH46"/>
<dbReference type="GO" id="GO:0005634">
    <property type="term" value="C:nucleus"/>
    <property type="evidence" value="ECO:0007669"/>
    <property type="project" value="UniProtKB-SubCell"/>
</dbReference>
<gene>
    <name evidence="5" type="ORF">CK203_041777</name>
    <name evidence="4" type="ORF">CK203_087129</name>
</gene>
<dbReference type="PANTHER" id="PTHR31945:SF27">
    <property type="entry name" value="TRANSCRIPTION FACTOR BHLH35-LIKE PROTEIN"/>
    <property type="match status" value="1"/>
</dbReference>
<feature type="domain" description="ACT" evidence="3">
    <location>
        <begin position="94"/>
        <end position="169"/>
    </location>
</feature>
<dbReference type="Proteomes" id="UP000288805">
    <property type="component" value="Unassembled WGS sequence"/>
</dbReference>
<sequence length="169" mass="19213">MTGVKDESQIKPVIEKVREMESRFRKRMALRRKLHTLRTLTSSKSVKMSSIVMDAFLYIYKLKLKLEAIKREYLKLINYTQEVKVEKINGKGFLVRVSCKKGQDLLVSILEAFEDMGLNVLQARVSCNHGFGMEAIVEAEDQALDVRAVTEAVLKAIEKPGGDEKHVKA</sequence>
<evidence type="ECO:0000313" key="6">
    <source>
        <dbReference type="Proteomes" id="UP000288805"/>
    </source>
</evidence>
<dbReference type="KEGG" id="vvi:100263463"/>
<dbReference type="EMBL" id="QGNW01001736">
    <property type="protein sequence ID" value="RVW31896.1"/>
    <property type="molecule type" value="Genomic_DNA"/>
</dbReference>
<comment type="subcellular location">
    <subcellularLocation>
        <location evidence="1">Nucleus</location>
    </subcellularLocation>
</comment>
<dbReference type="GO" id="GO:0080090">
    <property type="term" value="P:regulation of primary metabolic process"/>
    <property type="evidence" value="ECO:0007669"/>
    <property type="project" value="UniProtKB-ARBA"/>
</dbReference>
<dbReference type="SMR" id="A0A438HH46"/>
<evidence type="ECO:0000313" key="5">
    <source>
        <dbReference type="EMBL" id="RVW83791.1"/>
    </source>
</evidence>
<proteinExistence type="predicted"/>
<evidence type="ECO:0000256" key="2">
    <source>
        <dbReference type="ARBA" id="ARBA00023242"/>
    </source>
</evidence>
<dbReference type="PANTHER" id="PTHR31945">
    <property type="entry name" value="TRANSCRIPTION FACTOR SCREAM2-RELATED"/>
    <property type="match status" value="1"/>
</dbReference>
<reference evidence="5 6" key="1">
    <citation type="journal article" date="2018" name="PLoS Genet.">
        <title>Population sequencing reveals clonal diversity and ancestral inbreeding in the grapevine cultivar Chardonnay.</title>
        <authorList>
            <person name="Roach M.J."/>
            <person name="Johnson D.L."/>
            <person name="Bohlmann J."/>
            <person name="van Vuuren H.J."/>
            <person name="Jones S.J."/>
            <person name="Pretorius I.S."/>
            <person name="Schmidt S.A."/>
            <person name="Borneman A.R."/>
        </authorList>
    </citation>
    <scope>NUCLEOTIDE SEQUENCE [LARGE SCALE GENOMIC DNA]</scope>
    <source>
        <strain evidence="6">cv. Chardonnay</strain>
        <strain evidence="5">I10V1</strain>
        <tissue evidence="5">Leaf</tissue>
    </source>
</reference>